<name>A0A1E5V5A9_9POAL</name>
<evidence type="ECO:0000313" key="2">
    <source>
        <dbReference type="EMBL" id="OEL20342.1"/>
    </source>
</evidence>
<feature type="region of interest" description="Disordered" evidence="1">
    <location>
        <begin position="1"/>
        <end position="47"/>
    </location>
</feature>
<dbReference type="EMBL" id="LWDX02050959">
    <property type="protein sequence ID" value="OEL20342.1"/>
    <property type="molecule type" value="Genomic_DNA"/>
</dbReference>
<dbReference type="AlphaFoldDB" id="A0A1E5V5A9"/>
<feature type="compositionally biased region" description="Basic and acidic residues" evidence="1">
    <location>
        <begin position="16"/>
        <end position="29"/>
    </location>
</feature>
<gene>
    <name evidence="2" type="ORF">BAE44_0018637</name>
</gene>
<organism evidence="2 3">
    <name type="scientific">Dichanthelium oligosanthes</name>
    <dbReference type="NCBI Taxonomy" id="888268"/>
    <lineage>
        <taxon>Eukaryota</taxon>
        <taxon>Viridiplantae</taxon>
        <taxon>Streptophyta</taxon>
        <taxon>Embryophyta</taxon>
        <taxon>Tracheophyta</taxon>
        <taxon>Spermatophyta</taxon>
        <taxon>Magnoliopsida</taxon>
        <taxon>Liliopsida</taxon>
        <taxon>Poales</taxon>
        <taxon>Poaceae</taxon>
        <taxon>PACMAD clade</taxon>
        <taxon>Panicoideae</taxon>
        <taxon>Panicodae</taxon>
        <taxon>Paniceae</taxon>
        <taxon>Dichantheliinae</taxon>
        <taxon>Dichanthelium</taxon>
    </lineage>
</organism>
<evidence type="ECO:0000313" key="3">
    <source>
        <dbReference type="Proteomes" id="UP000095767"/>
    </source>
</evidence>
<accession>A0A1E5V5A9</accession>
<protein>
    <submittedName>
        <fullName evidence="2">Uncharacterized protein</fullName>
    </submittedName>
</protein>
<proteinExistence type="predicted"/>
<reference evidence="2 3" key="1">
    <citation type="submission" date="2016-09" db="EMBL/GenBank/DDBJ databases">
        <title>The draft genome of Dichanthelium oligosanthes: A C3 panicoid grass species.</title>
        <authorList>
            <person name="Studer A.J."/>
            <person name="Schnable J.C."/>
            <person name="Brutnell T.P."/>
        </authorList>
    </citation>
    <scope>NUCLEOTIDE SEQUENCE [LARGE SCALE GENOMIC DNA]</scope>
    <source>
        <strain evidence="3">cv. Kellogg 1175</strain>
        <tissue evidence="2">Leaf</tissue>
    </source>
</reference>
<feature type="non-terminal residue" evidence="2">
    <location>
        <position position="1"/>
    </location>
</feature>
<evidence type="ECO:0000256" key="1">
    <source>
        <dbReference type="SAM" id="MobiDB-lite"/>
    </source>
</evidence>
<sequence>FRSSSSSAPLFQCRRTPAERARDFVRPESGKGGGSAELSSSSCGRAGRSRSVMGMEWAAAGAHREAGRRGGAWLDWRSFQEAEEERPWTGWAVDGRMPSTGRLLGAQRWVQRRAFRPGEVLGAGEERERKAAENKASKGFASSSSRSFSLALEFMMSLCASGSWRDEDEMIVLSSVKKRNDSAFPFPFHLSPIEQFGCE</sequence>
<keyword evidence="3" id="KW-1185">Reference proteome</keyword>
<comment type="caution">
    <text evidence="2">The sequence shown here is derived from an EMBL/GenBank/DDBJ whole genome shotgun (WGS) entry which is preliminary data.</text>
</comment>
<dbReference type="Proteomes" id="UP000095767">
    <property type="component" value="Unassembled WGS sequence"/>
</dbReference>